<dbReference type="EMBL" id="BLLK01000019">
    <property type="protein sequence ID" value="GFH44096.1"/>
    <property type="molecule type" value="Genomic_DNA"/>
</dbReference>
<evidence type="ECO:0000313" key="3">
    <source>
        <dbReference type="Proteomes" id="UP001054902"/>
    </source>
</evidence>
<name>A0AAD3CE26_9STRA</name>
<keyword evidence="3" id="KW-1185">Reference proteome</keyword>
<sequence length="397" mass="45184">MNISTFQSNLDFIKSLYFNEEWTDEECRDRILEALEEANEKIKEAFGESIHKLGWSHKPTVEVVAKVVKKFPSTLSHIDEDGSIPIQSAAASCGYEYLPILAIEGMKQKIGGEDARGGLLMIDPFEDRGWNTLQMLSNVGDCDEDAKRVKVLKELRKSGLLLKKDIQEQALLGVSCYKQCKKRFEYLVSWDPDALKDTRVGNKPLAHASIHSEQLPVFLESSFKYHPELGGLLFIKDDNGNIAFDTMCAENGTKETMAIIYELLTPKSDYPILHHIFTKASQHKDLFMEYFPWATQLKDHHGRSLQQAVLAAGPDIMNANNFLFPMLTDDQIQERDPMTTLYPFAAMAVGEHADLMKSFYLLRRHPSVLDRRARVNADRPSISRRRKKRKTGDKNDA</sequence>
<proteinExistence type="predicted"/>
<reference evidence="2 3" key="1">
    <citation type="journal article" date="2021" name="Sci. Rep.">
        <title>The genome of the diatom Chaetoceros tenuissimus carries an ancient integrated fragment of an extant virus.</title>
        <authorList>
            <person name="Hongo Y."/>
            <person name="Kimura K."/>
            <person name="Takaki Y."/>
            <person name="Yoshida Y."/>
            <person name="Baba S."/>
            <person name="Kobayashi G."/>
            <person name="Nagasaki K."/>
            <person name="Hano T."/>
            <person name="Tomaru Y."/>
        </authorList>
    </citation>
    <scope>NUCLEOTIDE SEQUENCE [LARGE SCALE GENOMIC DNA]</scope>
    <source>
        <strain evidence="2 3">NIES-3715</strain>
    </source>
</reference>
<dbReference type="Proteomes" id="UP001054902">
    <property type="component" value="Unassembled WGS sequence"/>
</dbReference>
<gene>
    <name evidence="2" type="ORF">CTEN210_00570</name>
</gene>
<protein>
    <submittedName>
        <fullName evidence="2">Uncharacterized protein</fullName>
    </submittedName>
</protein>
<comment type="caution">
    <text evidence="2">The sequence shown here is derived from an EMBL/GenBank/DDBJ whole genome shotgun (WGS) entry which is preliminary data.</text>
</comment>
<evidence type="ECO:0000256" key="1">
    <source>
        <dbReference type="SAM" id="MobiDB-lite"/>
    </source>
</evidence>
<dbReference type="AlphaFoldDB" id="A0AAD3CE26"/>
<feature type="compositionally biased region" description="Basic residues" evidence="1">
    <location>
        <begin position="382"/>
        <end position="391"/>
    </location>
</feature>
<accession>A0AAD3CE26</accession>
<evidence type="ECO:0000313" key="2">
    <source>
        <dbReference type="EMBL" id="GFH44096.1"/>
    </source>
</evidence>
<feature type="region of interest" description="Disordered" evidence="1">
    <location>
        <begin position="372"/>
        <end position="397"/>
    </location>
</feature>
<organism evidence="2 3">
    <name type="scientific">Chaetoceros tenuissimus</name>
    <dbReference type="NCBI Taxonomy" id="426638"/>
    <lineage>
        <taxon>Eukaryota</taxon>
        <taxon>Sar</taxon>
        <taxon>Stramenopiles</taxon>
        <taxon>Ochrophyta</taxon>
        <taxon>Bacillariophyta</taxon>
        <taxon>Coscinodiscophyceae</taxon>
        <taxon>Chaetocerotophycidae</taxon>
        <taxon>Chaetocerotales</taxon>
        <taxon>Chaetocerotaceae</taxon>
        <taxon>Chaetoceros</taxon>
    </lineage>
</organism>